<evidence type="ECO:0000256" key="3">
    <source>
        <dbReference type="ARBA" id="ARBA00022729"/>
    </source>
</evidence>
<reference evidence="9 10" key="1">
    <citation type="journal article" date="2015" name="Int. J. Syst. Evol. Microbiol.">
        <title>Carboxylicivirga linearis sp. nov., isolated from a sea cucumber culture pond.</title>
        <authorList>
            <person name="Wang F.Q."/>
            <person name="Zhou Y.X."/>
            <person name="Lin X.Z."/>
            <person name="Chen G.J."/>
            <person name="Du Z.J."/>
        </authorList>
    </citation>
    <scope>NUCLEOTIDE SEQUENCE [LARGE SCALE GENOMIC DNA]</scope>
    <source>
        <strain evidence="9 10">FB218</strain>
    </source>
</reference>
<proteinExistence type="inferred from homology"/>
<evidence type="ECO:0000256" key="5">
    <source>
        <dbReference type="ARBA" id="ARBA00023237"/>
    </source>
</evidence>
<evidence type="ECO:0000256" key="6">
    <source>
        <dbReference type="SAM" id="SignalP"/>
    </source>
</evidence>
<dbReference type="InterPro" id="IPR011990">
    <property type="entry name" value="TPR-like_helical_dom_sf"/>
</dbReference>
<organism evidence="9 10">
    <name type="scientific">Carboxylicivirga linearis</name>
    <dbReference type="NCBI Taxonomy" id="1628157"/>
    <lineage>
        <taxon>Bacteria</taxon>
        <taxon>Pseudomonadati</taxon>
        <taxon>Bacteroidota</taxon>
        <taxon>Bacteroidia</taxon>
        <taxon>Marinilabiliales</taxon>
        <taxon>Marinilabiliaceae</taxon>
        <taxon>Carboxylicivirga</taxon>
    </lineage>
</organism>
<evidence type="ECO:0000313" key="10">
    <source>
        <dbReference type="Proteomes" id="UP000708576"/>
    </source>
</evidence>
<dbReference type="RefSeq" id="WP_212215330.1">
    <property type="nucleotide sequence ID" value="NZ_JAGUCO010000003.1"/>
</dbReference>
<feature type="chain" id="PRO_5045128891" evidence="6">
    <location>
        <begin position="28"/>
        <end position="504"/>
    </location>
</feature>
<evidence type="ECO:0000256" key="4">
    <source>
        <dbReference type="ARBA" id="ARBA00023136"/>
    </source>
</evidence>
<accession>A0ABS5JTG0</accession>
<evidence type="ECO:0000256" key="2">
    <source>
        <dbReference type="ARBA" id="ARBA00006275"/>
    </source>
</evidence>
<keyword evidence="10" id="KW-1185">Reference proteome</keyword>
<feature type="domain" description="RagB/SusD" evidence="7">
    <location>
        <begin position="339"/>
        <end position="502"/>
    </location>
</feature>
<sequence>MLYKFQYKTKSIKVVAMALLVSLVSLSCDDWLHLEPQNSITVKDYWQSKEEVHSAAMGMYSSMLQDHPSLFIRWGEVRAEMVTSLNYGDYIFVNNGDILPTLGLVRWAPLYRTINFCNNFIEKAPSVLDIDDSFTREMLDVYLSEAYAIRGLMYFYLVRFFGEVPLVLEATLSDDQELRIPKSPMSEVLAQIEADFIRAEQTAVVNFDDIESDKGRITKAAINAMQANLYLWTNDYNKSIEAADKVINTGKFGLVPFGQLWLTTLFHETNSIEGIFELQYTDQYLNPFYSMFNNNPLFTANADIIENYFPIDIYLDPDSLDIRGDRGSYRSSRQYKLWKYIGVNRSVAKTDDQSTSNFIVYRYADVLLLKAEALAMRANEGDLEESLRLINVIRNRSKAAKETQEISDNESPTTYGLISYIVNERAREFAFEGKRWLDVLRNARRNNYERMDLIRTMVLLGSPSNRTQTILSKYQDTLSHYFPINQDDINAGYPILEQNPFYRN</sequence>
<dbReference type="InterPro" id="IPR033985">
    <property type="entry name" value="SusD-like_N"/>
</dbReference>
<gene>
    <name evidence="9" type="ORF">KEM10_07340</name>
</gene>
<comment type="subcellular location">
    <subcellularLocation>
        <location evidence="1">Cell outer membrane</location>
    </subcellularLocation>
</comment>
<feature type="domain" description="SusD-like N-terminal" evidence="8">
    <location>
        <begin position="30"/>
        <end position="231"/>
    </location>
</feature>
<keyword evidence="3 6" id="KW-0732">Signal</keyword>
<keyword evidence="5" id="KW-0998">Cell outer membrane</keyword>
<dbReference type="EMBL" id="JAGUCO010000003">
    <property type="protein sequence ID" value="MBS2098090.1"/>
    <property type="molecule type" value="Genomic_DNA"/>
</dbReference>
<dbReference type="Gene3D" id="1.25.40.390">
    <property type="match status" value="1"/>
</dbReference>
<name>A0ABS5JTG0_9BACT</name>
<dbReference type="PROSITE" id="PS51257">
    <property type="entry name" value="PROKAR_LIPOPROTEIN"/>
    <property type="match status" value="1"/>
</dbReference>
<dbReference type="CDD" id="cd08977">
    <property type="entry name" value="SusD"/>
    <property type="match status" value="1"/>
</dbReference>
<dbReference type="SUPFAM" id="SSF48452">
    <property type="entry name" value="TPR-like"/>
    <property type="match status" value="1"/>
</dbReference>
<evidence type="ECO:0000259" key="7">
    <source>
        <dbReference type="Pfam" id="PF07980"/>
    </source>
</evidence>
<evidence type="ECO:0000313" key="9">
    <source>
        <dbReference type="EMBL" id="MBS2098090.1"/>
    </source>
</evidence>
<feature type="signal peptide" evidence="6">
    <location>
        <begin position="1"/>
        <end position="27"/>
    </location>
</feature>
<dbReference type="Proteomes" id="UP000708576">
    <property type="component" value="Unassembled WGS sequence"/>
</dbReference>
<keyword evidence="4" id="KW-0472">Membrane</keyword>
<dbReference type="Pfam" id="PF07980">
    <property type="entry name" value="SusD_RagB"/>
    <property type="match status" value="1"/>
</dbReference>
<comment type="similarity">
    <text evidence="2">Belongs to the SusD family.</text>
</comment>
<evidence type="ECO:0000259" key="8">
    <source>
        <dbReference type="Pfam" id="PF14322"/>
    </source>
</evidence>
<evidence type="ECO:0000256" key="1">
    <source>
        <dbReference type="ARBA" id="ARBA00004442"/>
    </source>
</evidence>
<dbReference type="Pfam" id="PF14322">
    <property type="entry name" value="SusD-like_3"/>
    <property type="match status" value="1"/>
</dbReference>
<dbReference type="InterPro" id="IPR012944">
    <property type="entry name" value="SusD_RagB_dom"/>
</dbReference>
<comment type="caution">
    <text evidence="9">The sequence shown here is derived from an EMBL/GenBank/DDBJ whole genome shotgun (WGS) entry which is preliminary data.</text>
</comment>
<protein>
    <submittedName>
        <fullName evidence="9">RagB/SusD family nutrient uptake outer membrane protein</fullName>
    </submittedName>
</protein>